<evidence type="ECO:0000256" key="5">
    <source>
        <dbReference type="ARBA" id="ARBA00022801"/>
    </source>
</evidence>
<dbReference type="InterPro" id="IPR041373">
    <property type="entry name" value="RT_RNaseH"/>
</dbReference>
<accession>A0A6S7JNX4</accession>
<name>A0A6S7JNX4_PARCT</name>
<dbReference type="EMBL" id="CACRXK020017908">
    <property type="protein sequence ID" value="CAB4031804.1"/>
    <property type="molecule type" value="Genomic_DNA"/>
</dbReference>
<keyword evidence="9" id="KW-1185">Reference proteome</keyword>
<reference evidence="8" key="1">
    <citation type="submission" date="2020-04" db="EMBL/GenBank/DDBJ databases">
        <authorList>
            <person name="Alioto T."/>
            <person name="Alioto T."/>
            <person name="Gomez Garrido J."/>
        </authorList>
    </citation>
    <scope>NUCLEOTIDE SEQUENCE</scope>
    <source>
        <strain evidence="8">A484AB</strain>
    </source>
</reference>
<keyword evidence="2" id="KW-0548">Nucleotidyltransferase</keyword>
<keyword evidence="4" id="KW-0255">Endonuclease</keyword>
<feature type="compositionally biased region" description="Acidic residues" evidence="7">
    <location>
        <begin position="270"/>
        <end position="281"/>
    </location>
</feature>
<dbReference type="OrthoDB" id="10068564at2759"/>
<feature type="compositionally biased region" description="Basic and acidic residues" evidence="7">
    <location>
        <begin position="282"/>
        <end position="291"/>
    </location>
</feature>
<dbReference type="InterPro" id="IPR043502">
    <property type="entry name" value="DNA/RNA_pol_sf"/>
</dbReference>
<dbReference type="Pfam" id="PF17917">
    <property type="entry name" value="RT_RNaseH"/>
    <property type="match status" value="1"/>
</dbReference>
<evidence type="ECO:0000256" key="4">
    <source>
        <dbReference type="ARBA" id="ARBA00022759"/>
    </source>
</evidence>
<evidence type="ECO:0000256" key="3">
    <source>
        <dbReference type="ARBA" id="ARBA00022722"/>
    </source>
</evidence>
<comment type="caution">
    <text evidence="8">The sequence shown here is derived from an EMBL/GenBank/DDBJ whole genome shotgun (WGS) entry which is preliminary data.</text>
</comment>
<sequence>MQPPRNVSEVKSLLGMTQYVSRFIPNYASITTPLRTLTHQNAKWQWQAEQENALKKLQHELTNDPVMAYFDPSKPTTVIVDASPPGLGALLTQEGRVISYASRALSSVESRYSQTEREILAVIWAIEHYHLYLYGAKFAIITDHKPLLGIFKSQKPTSARIDRWNLRLMPYDCEVVYNQEKMQKTLPTLSTSQAIDLAYIRWWNRKSRRACHAKQQLQASCYSLSSTNLADSPNLVPPTKKNKLTPPFNFKPFTVETRKGTMIDNRVTDTSDDENDDDDFECDRTNEDQHNQEPAYLRRSQRERRQPNRLGFEH</sequence>
<dbReference type="SUPFAM" id="SSF56672">
    <property type="entry name" value="DNA/RNA polymerases"/>
    <property type="match status" value="1"/>
</dbReference>
<evidence type="ECO:0000256" key="6">
    <source>
        <dbReference type="ARBA" id="ARBA00022918"/>
    </source>
</evidence>
<evidence type="ECO:0000256" key="2">
    <source>
        <dbReference type="ARBA" id="ARBA00022695"/>
    </source>
</evidence>
<dbReference type="GO" id="GO:0004519">
    <property type="term" value="F:endonuclease activity"/>
    <property type="evidence" value="ECO:0007669"/>
    <property type="project" value="UniProtKB-KW"/>
</dbReference>
<dbReference type="InterPro" id="IPR043128">
    <property type="entry name" value="Rev_trsase/Diguanyl_cyclase"/>
</dbReference>
<dbReference type="Proteomes" id="UP001152795">
    <property type="component" value="Unassembled WGS sequence"/>
</dbReference>
<dbReference type="AlphaFoldDB" id="A0A6S7JNX4"/>
<dbReference type="GO" id="GO:0003964">
    <property type="term" value="F:RNA-directed DNA polymerase activity"/>
    <property type="evidence" value="ECO:0007669"/>
    <property type="project" value="UniProtKB-KW"/>
</dbReference>
<keyword evidence="1" id="KW-0808">Transferase</keyword>
<evidence type="ECO:0000313" key="8">
    <source>
        <dbReference type="EMBL" id="CAB4031804.1"/>
    </source>
</evidence>
<dbReference type="FunFam" id="3.10.20.370:FF:000001">
    <property type="entry name" value="Retrovirus-related Pol polyprotein from transposon 17.6-like protein"/>
    <property type="match status" value="1"/>
</dbReference>
<protein>
    <submittedName>
        <fullName evidence="8">Uncharacterized protein</fullName>
    </submittedName>
</protein>
<keyword evidence="5" id="KW-0378">Hydrolase</keyword>
<dbReference type="CDD" id="cd09274">
    <property type="entry name" value="RNase_HI_RT_Ty3"/>
    <property type="match status" value="1"/>
</dbReference>
<dbReference type="PANTHER" id="PTHR37984:SF11">
    <property type="entry name" value="INTEGRASE CATALYTIC DOMAIN-CONTAINING PROTEIN"/>
    <property type="match status" value="1"/>
</dbReference>
<gene>
    <name evidence="8" type="ORF">PACLA_8A048141</name>
</gene>
<evidence type="ECO:0000256" key="7">
    <source>
        <dbReference type="SAM" id="MobiDB-lite"/>
    </source>
</evidence>
<proteinExistence type="predicted"/>
<dbReference type="Gene3D" id="3.30.70.270">
    <property type="match status" value="1"/>
</dbReference>
<dbReference type="GO" id="GO:0016787">
    <property type="term" value="F:hydrolase activity"/>
    <property type="evidence" value="ECO:0007669"/>
    <property type="project" value="UniProtKB-KW"/>
</dbReference>
<feature type="region of interest" description="Disordered" evidence="7">
    <location>
        <begin position="261"/>
        <end position="314"/>
    </location>
</feature>
<feature type="compositionally biased region" description="Basic and acidic residues" evidence="7">
    <location>
        <begin position="303"/>
        <end position="314"/>
    </location>
</feature>
<keyword evidence="3" id="KW-0540">Nuclease</keyword>
<evidence type="ECO:0000256" key="1">
    <source>
        <dbReference type="ARBA" id="ARBA00022679"/>
    </source>
</evidence>
<dbReference type="PANTHER" id="PTHR37984">
    <property type="entry name" value="PROTEIN CBG26694"/>
    <property type="match status" value="1"/>
</dbReference>
<keyword evidence="6" id="KW-0695">RNA-directed DNA polymerase</keyword>
<organism evidence="8 9">
    <name type="scientific">Paramuricea clavata</name>
    <name type="common">Red gorgonian</name>
    <name type="synonym">Violescent sea-whip</name>
    <dbReference type="NCBI Taxonomy" id="317549"/>
    <lineage>
        <taxon>Eukaryota</taxon>
        <taxon>Metazoa</taxon>
        <taxon>Cnidaria</taxon>
        <taxon>Anthozoa</taxon>
        <taxon>Octocorallia</taxon>
        <taxon>Malacalcyonacea</taxon>
        <taxon>Plexauridae</taxon>
        <taxon>Paramuricea</taxon>
    </lineage>
</organism>
<dbReference type="FunFam" id="3.30.70.270:FF:000026">
    <property type="entry name" value="Transposon Ty3-G Gag-Pol polyprotein"/>
    <property type="match status" value="1"/>
</dbReference>
<dbReference type="InterPro" id="IPR050951">
    <property type="entry name" value="Retrovirus_Pol_polyprotein"/>
</dbReference>
<evidence type="ECO:0000313" key="9">
    <source>
        <dbReference type="Proteomes" id="UP001152795"/>
    </source>
</evidence>